<dbReference type="SUPFAM" id="SSF56112">
    <property type="entry name" value="Protein kinase-like (PK-like)"/>
    <property type="match status" value="1"/>
</dbReference>
<proteinExistence type="predicted"/>
<organism evidence="1">
    <name type="scientific">Aspergillus rugulosus</name>
    <name type="common">Emericella rugulosa</name>
    <dbReference type="NCBI Taxonomy" id="41736"/>
    <lineage>
        <taxon>Eukaryota</taxon>
        <taxon>Fungi</taxon>
        <taxon>Dikarya</taxon>
        <taxon>Ascomycota</taxon>
        <taxon>Pezizomycotina</taxon>
        <taxon>Eurotiomycetes</taxon>
        <taxon>Eurotiomycetidae</taxon>
        <taxon>Eurotiales</taxon>
        <taxon>Aspergillaceae</taxon>
        <taxon>Aspergillus</taxon>
        <taxon>Aspergillus subgen. Nidulantes</taxon>
    </lineage>
</organism>
<evidence type="ECO:0008006" key="2">
    <source>
        <dbReference type="Google" id="ProtNLM"/>
    </source>
</evidence>
<accession>K0E2G8</accession>
<dbReference type="InterPro" id="IPR011009">
    <property type="entry name" value="Kinase-like_dom_sf"/>
</dbReference>
<reference evidence="1" key="1">
    <citation type="journal article" date="2012" name="J. Am. Chem. Soc.">
        <title>Identification and characterization of the echinocandin B biosynthetic gene cluster from Emericella rugulosa NRRL 11440.</title>
        <authorList>
            <person name="Cacho R.A."/>
            <person name="Jiang W."/>
            <person name="Chooi Y.H."/>
            <person name="Walsh C.T."/>
            <person name="Tang Y."/>
        </authorList>
    </citation>
    <scope>NUCLEOTIDE SEQUENCE</scope>
    <source>
        <strain evidence="1">NRRL 11440</strain>
    </source>
</reference>
<sequence length="367" mass="42540">MADSLYMLSEAASRLRLGIPCVLADESPCFGSSHRIFKIVFEDSIQWAARVSDDANNWKNELRAVRQFRHIKKQRPKIKAPDLFVEEEYPVVYSEWVSGKPLAIWTSQIPLLKRQRLLDDLAEFLLQLWTTPVPSTLTQRKSCLYSTWLTESLDRGLRRTLRGTARWGNAINYLIMRSMIPDYAAEYDEYSGFGFTHGDLNARNIMKSDEFHLTGTIITDVLDCRVIDWDWMSVAPLPAIIHHPWFIADIPGWHNDGISESERFEVDRRYLENSIREKEVLQHLPLTVSTLLSDSGRRLFFQSAFHFKSIHEEFVRMHCPLTEENIRAAMPQLDDVLRLYPELAGEEGVREVRELLRSSGEQQGLEV</sequence>
<evidence type="ECO:0000313" key="1">
    <source>
        <dbReference type="EMBL" id="AFT91400.1"/>
    </source>
</evidence>
<dbReference type="PANTHER" id="PTHR21310">
    <property type="entry name" value="AMINOGLYCOSIDE PHOSPHOTRANSFERASE-RELATED-RELATED"/>
    <property type="match status" value="1"/>
</dbReference>
<dbReference type="InterPro" id="IPR051678">
    <property type="entry name" value="AGP_Transferase"/>
</dbReference>
<dbReference type="AlphaFoldDB" id="K0E2G8"/>
<dbReference type="PANTHER" id="PTHR21310:SF15">
    <property type="entry name" value="AMINOGLYCOSIDE PHOSPHOTRANSFERASE DOMAIN-CONTAINING PROTEIN"/>
    <property type="match status" value="1"/>
</dbReference>
<name>K0E2G8_ASPRU</name>
<dbReference type="EMBL" id="JX421685">
    <property type="protein sequence ID" value="AFT91400.1"/>
    <property type="molecule type" value="Genomic_DNA"/>
</dbReference>
<protein>
    <recommendedName>
        <fullName evidence="2">Aminoglycoside phosphotransferase domain-containing protein</fullName>
    </recommendedName>
</protein>